<keyword evidence="2" id="KW-1185">Reference proteome</keyword>
<dbReference type="InterPro" id="IPR013078">
    <property type="entry name" value="His_Pase_superF_clade-1"/>
</dbReference>
<dbReference type="PANTHER" id="PTHR48100:SF1">
    <property type="entry name" value="HISTIDINE PHOSPHATASE FAMILY PROTEIN-RELATED"/>
    <property type="match status" value="1"/>
</dbReference>
<dbReference type="Proteomes" id="UP000473699">
    <property type="component" value="Unassembled WGS sequence"/>
</dbReference>
<dbReference type="EMBL" id="VUNH01000010">
    <property type="protein sequence ID" value="MST56219.1"/>
    <property type="molecule type" value="Genomic_DNA"/>
</dbReference>
<evidence type="ECO:0000313" key="1">
    <source>
        <dbReference type="EMBL" id="MST56219.1"/>
    </source>
</evidence>
<dbReference type="GO" id="GO:0005737">
    <property type="term" value="C:cytoplasm"/>
    <property type="evidence" value="ECO:0007669"/>
    <property type="project" value="TreeGrafter"/>
</dbReference>
<dbReference type="AlphaFoldDB" id="A0A6L5YDG2"/>
<sequence>MVRLSRHGGEALRRHHRRHVGIFRADARAGHAGRHGAGAGRGDREVRAVQILLIRHGATASNRARLYLGRADEPLCKAGIEQARARFADGLPPVEKVFVSPLRRCRQTAAILFPDFEPVVIEAFVEIDFGRFEGQSHDQLISGDPAYAAWLASRGEGPIPGGEDMAALRRRCRQGFLDMTAQSRGCGRIAAVAHGGTIMAVLSKFCEPPRAFYDGFVKNCGVVRCVWDGARLRLEGGLS</sequence>
<accession>A0A6L5YDG2</accession>
<reference evidence="1 2" key="1">
    <citation type="submission" date="2019-08" db="EMBL/GenBank/DDBJ databases">
        <title>In-depth cultivation of the pig gut microbiome towards novel bacterial diversity and tailored functional studies.</title>
        <authorList>
            <person name="Wylensek D."/>
            <person name="Hitch T.C.A."/>
            <person name="Clavel T."/>
        </authorList>
    </citation>
    <scope>NUCLEOTIDE SEQUENCE [LARGE SCALE GENOMIC DNA]</scope>
    <source>
        <strain evidence="1 2">SM-530-WT-4B</strain>
    </source>
</reference>
<dbReference type="SUPFAM" id="SSF53254">
    <property type="entry name" value="Phosphoglycerate mutase-like"/>
    <property type="match status" value="1"/>
</dbReference>
<protein>
    <submittedName>
        <fullName evidence="1">Histidine phosphatase family protein</fullName>
    </submittedName>
</protein>
<proteinExistence type="predicted"/>
<dbReference type="InterPro" id="IPR050275">
    <property type="entry name" value="PGM_Phosphatase"/>
</dbReference>
<organism evidence="1 2">
    <name type="scientific">Pyramidobacter porci</name>
    <dbReference type="NCBI Taxonomy" id="2605789"/>
    <lineage>
        <taxon>Bacteria</taxon>
        <taxon>Thermotogati</taxon>
        <taxon>Synergistota</taxon>
        <taxon>Synergistia</taxon>
        <taxon>Synergistales</taxon>
        <taxon>Dethiosulfovibrionaceae</taxon>
        <taxon>Pyramidobacter</taxon>
    </lineage>
</organism>
<comment type="caution">
    <text evidence="1">The sequence shown here is derived from an EMBL/GenBank/DDBJ whole genome shotgun (WGS) entry which is preliminary data.</text>
</comment>
<evidence type="ECO:0000313" key="2">
    <source>
        <dbReference type="Proteomes" id="UP000473699"/>
    </source>
</evidence>
<dbReference type="CDD" id="cd07067">
    <property type="entry name" value="HP_PGM_like"/>
    <property type="match status" value="1"/>
</dbReference>
<dbReference type="GO" id="GO:0016791">
    <property type="term" value="F:phosphatase activity"/>
    <property type="evidence" value="ECO:0007669"/>
    <property type="project" value="TreeGrafter"/>
</dbReference>
<name>A0A6L5YDG2_9BACT</name>
<dbReference type="Gene3D" id="3.40.50.1240">
    <property type="entry name" value="Phosphoglycerate mutase-like"/>
    <property type="match status" value="1"/>
</dbReference>
<dbReference type="SMART" id="SM00855">
    <property type="entry name" value="PGAM"/>
    <property type="match status" value="1"/>
</dbReference>
<dbReference type="PANTHER" id="PTHR48100">
    <property type="entry name" value="BROAD-SPECIFICITY PHOSPHATASE YOR283W-RELATED"/>
    <property type="match status" value="1"/>
</dbReference>
<dbReference type="Pfam" id="PF00300">
    <property type="entry name" value="His_Phos_1"/>
    <property type="match status" value="1"/>
</dbReference>
<dbReference type="InterPro" id="IPR029033">
    <property type="entry name" value="His_PPase_superfam"/>
</dbReference>
<gene>
    <name evidence="1" type="ORF">FYJ74_09270</name>
</gene>